<sequence>MSLLLALAFAVVPLLLPPPAADSAEVRFLRMMLPHHAQAVTMVEAAGPRLRDPEVQTLARTIRQVQEREIGQMEALLRAWGHPAEGFPMPPAHAAAMGMATPADLNRLGTLPPAEAERLFLQLMRRHHEGALAMAGPLLGWWVRPQVRELARHVELMQKTEVRAMDRMLRARGVEPLPLFPSLEHQEKRHGHE</sequence>
<dbReference type="Pfam" id="PF03713">
    <property type="entry name" value="DUF305"/>
    <property type="match status" value="1"/>
</dbReference>
<evidence type="ECO:0000313" key="3">
    <source>
        <dbReference type="Proteomes" id="UP000484842"/>
    </source>
</evidence>
<dbReference type="PANTHER" id="PTHR36933:SF1">
    <property type="entry name" value="SLL0788 PROTEIN"/>
    <property type="match status" value="1"/>
</dbReference>
<dbReference type="AlphaFoldDB" id="A0A7X1NWC3"/>
<dbReference type="Proteomes" id="UP000484842">
    <property type="component" value="Unassembled WGS sequence"/>
</dbReference>
<gene>
    <name evidence="2" type="ORF">F8S09_09250</name>
</gene>
<keyword evidence="3" id="KW-1185">Reference proteome</keyword>
<evidence type="ECO:0000313" key="2">
    <source>
        <dbReference type="EMBL" id="MPY66873.1"/>
    </source>
</evidence>
<feature type="domain" description="DUF305" evidence="1">
    <location>
        <begin position="25"/>
        <end position="169"/>
    </location>
</feature>
<dbReference type="EMBL" id="WBSL01000003">
    <property type="protein sequence ID" value="MPY66873.1"/>
    <property type="molecule type" value="Genomic_DNA"/>
</dbReference>
<dbReference type="InterPro" id="IPR012347">
    <property type="entry name" value="Ferritin-like"/>
</dbReference>
<dbReference type="InterPro" id="IPR005183">
    <property type="entry name" value="DUF305_CopM-like"/>
</dbReference>
<name>A0A7X1NWC3_9DEIO</name>
<dbReference type="RefSeq" id="WP_152871203.1">
    <property type="nucleotide sequence ID" value="NZ_WBSL01000003.1"/>
</dbReference>
<dbReference type="PANTHER" id="PTHR36933">
    <property type="entry name" value="SLL0788 PROTEIN"/>
    <property type="match status" value="1"/>
</dbReference>
<reference evidence="2 3" key="1">
    <citation type="submission" date="2019-10" db="EMBL/GenBank/DDBJ databases">
        <title>Deinococcus sp. isolated from soil.</title>
        <authorList>
            <person name="Li Y."/>
            <person name="Wang J."/>
        </authorList>
    </citation>
    <scope>NUCLEOTIDE SEQUENCE [LARGE SCALE GENOMIC DNA]</scope>
    <source>
        <strain evidence="2 3">SDU3-2</strain>
    </source>
</reference>
<comment type="caution">
    <text evidence="2">The sequence shown here is derived from an EMBL/GenBank/DDBJ whole genome shotgun (WGS) entry which is preliminary data.</text>
</comment>
<organism evidence="2 3">
    <name type="scientific">Deinococcus terrestris</name>
    <dbReference type="NCBI Taxonomy" id="2651870"/>
    <lineage>
        <taxon>Bacteria</taxon>
        <taxon>Thermotogati</taxon>
        <taxon>Deinococcota</taxon>
        <taxon>Deinococci</taxon>
        <taxon>Deinococcales</taxon>
        <taxon>Deinococcaceae</taxon>
        <taxon>Deinococcus</taxon>
    </lineage>
</organism>
<dbReference type="Gene3D" id="1.20.1260.10">
    <property type="match status" value="1"/>
</dbReference>
<evidence type="ECO:0000259" key="1">
    <source>
        <dbReference type="Pfam" id="PF03713"/>
    </source>
</evidence>
<proteinExistence type="predicted"/>
<protein>
    <submittedName>
        <fullName evidence="2">DUF305 domain-containing protein</fullName>
    </submittedName>
</protein>
<accession>A0A7X1NWC3</accession>